<dbReference type="Gene3D" id="2.70.98.50">
    <property type="entry name" value="putative glycoside hydrolase family protein from bacillus halodurans"/>
    <property type="match status" value="1"/>
</dbReference>
<protein>
    <submittedName>
        <fullName evidence="3">Glycoside hydrolase family 95-like protein</fullName>
    </submittedName>
</protein>
<dbReference type="InterPro" id="IPR008928">
    <property type="entry name" value="6-hairpin_glycosidase_sf"/>
</dbReference>
<dbReference type="PANTHER" id="PTHR31084">
    <property type="entry name" value="ALPHA-L-FUCOSIDASE 2"/>
    <property type="match status" value="1"/>
</dbReference>
<feature type="domain" description="Glycosyl hydrolase family 95 catalytic" evidence="2">
    <location>
        <begin position="295"/>
        <end position="675"/>
    </location>
</feature>
<accession>A0ABW4IBL8</accession>
<dbReference type="SUPFAM" id="SSF48208">
    <property type="entry name" value="Six-hairpin glycosidases"/>
    <property type="match status" value="1"/>
</dbReference>
<dbReference type="InterPro" id="IPR012341">
    <property type="entry name" value="6hp_glycosidase-like_sf"/>
</dbReference>
<keyword evidence="4" id="KW-1185">Reference proteome</keyword>
<name>A0ABW4IBL8_9SPHI</name>
<dbReference type="Proteomes" id="UP001597118">
    <property type="component" value="Unassembled WGS sequence"/>
</dbReference>
<dbReference type="InterPro" id="IPR049053">
    <property type="entry name" value="AFCA-like_C"/>
</dbReference>
<feature type="domain" description="Alpha fucosidase A-like C-terminal" evidence="1">
    <location>
        <begin position="681"/>
        <end position="765"/>
    </location>
</feature>
<evidence type="ECO:0000313" key="3">
    <source>
        <dbReference type="EMBL" id="MFD1630135.1"/>
    </source>
</evidence>
<proteinExistence type="predicted"/>
<comment type="caution">
    <text evidence="3">The sequence shown here is derived from an EMBL/GenBank/DDBJ whole genome shotgun (WGS) entry which is preliminary data.</text>
</comment>
<evidence type="ECO:0000313" key="4">
    <source>
        <dbReference type="Proteomes" id="UP001597118"/>
    </source>
</evidence>
<organism evidence="3 4">
    <name type="scientific">Pseudopedobacter beijingensis</name>
    <dbReference type="NCBI Taxonomy" id="1207056"/>
    <lineage>
        <taxon>Bacteria</taxon>
        <taxon>Pseudomonadati</taxon>
        <taxon>Bacteroidota</taxon>
        <taxon>Sphingobacteriia</taxon>
        <taxon>Sphingobacteriales</taxon>
        <taxon>Sphingobacteriaceae</taxon>
        <taxon>Pseudopedobacter</taxon>
    </lineage>
</organism>
<sequence length="771" mass="86319">MRVLLLFSIVIFPCFAIAQSVKKLNYDFPLPRPHMGLIIGNGTQGLMIWGENDVLSITIGQNGFWDHRGANELKNLTNFNDFKEIVHQKGKVGKLFGSPKSQGLHRQIGGGVLEIKFPQGYKLKRGVLDLHTATASIYLVGNDNKETVFTIRQLIKAASEFQLAWLDMPAHLKAVYTLQPSWNWIKKSLEPAGISAPKEWQTAKGVKGFTQTLPEDDPLNIAYKQEEGLLLVGSYLGKMNQSDFDKNLTANAIKNNLASTEKWWKDYWLSVPKINIPDPVIQEIADMGLYKQACVNPPHAKAAGLQGPFHEHHQLPPWGGDFHYNVNVEMIYEPSLASNRPNHFNPIWDLIHIALPKFRANGEKFYGRKNALLFPHATDDRGNLRGGFWAGIVDQGNVAWMATLAWRHYRYTLDKDLLAKTAWPLLEGAFETYYSILEEVDDKKGGKRFSLPVSVSPEYGGTSLENATGRDASFQLAALHSITTTLPKAAKILGKPLDSRWEDVSKRLPQYTTIDGIWMPEKGGAGIRIALWEGQDLEGSHRHHSHLAGIYPFSTIDPYDPVHYEVLTNTMHNFVFKGAGNWVGWSVPWTSAIWSRMGATNVGVKWLRYWADNYLNAGRGSLAFLSLPGVAVGADFRFNPKTKAYPWDRERNGRSMERMQMDASMGALSAVYELLVQNKKDDILDVLPAIPDGWRNFDFSGILTEGAFLVSATVKDGKTAVVKIKSTKGGLLKMKHNLGKSYKMNGKEIQKAASVLEYNTKAGEEVLLERI</sequence>
<dbReference type="Pfam" id="PF21307">
    <property type="entry name" value="Glyco_hydro_95_C"/>
    <property type="match status" value="1"/>
</dbReference>
<dbReference type="PANTHER" id="PTHR31084:SF0">
    <property type="entry name" value="ALPHA-L-FUCOSIDASE 2"/>
    <property type="match status" value="1"/>
</dbReference>
<reference evidence="4" key="1">
    <citation type="journal article" date="2019" name="Int. J. Syst. Evol. Microbiol.">
        <title>The Global Catalogue of Microorganisms (GCM) 10K type strain sequencing project: providing services to taxonomists for standard genome sequencing and annotation.</title>
        <authorList>
            <consortium name="The Broad Institute Genomics Platform"/>
            <consortium name="The Broad Institute Genome Sequencing Center for Infectious Disease"/>
            <person name="Wu L."/>
            <person name="Ma J."/>
        </authorList>
    </citation>
    <scope>NUCLEOTIDE SEQUENCE [LARGE SCALE GENOMIC DNA]</scope>
    <source>
        <strain evidence="4">CCUG 53762</strain>
    </source>
</reference>
<gene>
    <name evidence="3" type="ORF">ACFSAH_09610</name>
</gene>
<dbReference type="RefSeq" id="WP_379662512.1">
    <property type="nucleotide sequence ID" value="NZ_JBHUDG010000015.1"/>
</dbReference>
<dbReference type="Gene3D" id="1.50.10.10">
    <property type="match status" value="1"/>
</dbReference>
<dbReference type="Pfam" id="PF22124">
    <property type="entry name" value="Glyco_hydro_95_cat"/>
    <property type="match status" value="1"/>
</dbReference>
<dbReference type="EMBL" id="JBHUDG010000015">
    <property type="protein sequence ID" value="MFD1630135.1"/>
    <property type="molecule type" value="Genomic_DNA"/>
</dbReference>
<evidence type="ECO:0000259" key="1">
    <source>
        <dbReference type="Pfam" id="PF21307"/>
    </source>
</evidence>
<evidence type="ECO:0000259" key="2">
    <source>
        <dbReference type="Pfam" id="PF22124"/>
    </source>
</evidence>
<dbReference type="InterPro" id="IPR054363">
    <property type="entry name" value="GH95_cat"/>
</dbReference>